<evidence type="ECO:0000256" key="7">
    <source>
        <dbReference type="ARBA" id="ARBA00022840"/>
    </source>
</evidence>
<evidence type="ECO:0000256" key="3">
    <source>
        <dbReference type="ARBA" id="ARBA00016296"/>
    </source>
</evidence>
<evidence type="ECO:0000256" key="4">
    <source>
        <dbReference type="ARBA" id="ARBA00022679"/>
    </source>
</evidence>
<dbReference type="KEGG" id="hhg:XM38_011460"/>
<dbReference type="InterPro" id="IPR008145">
    <property type="entry name" value="GK/Ca_channel_bsu"/>
</dbReference>
<dbReference type="SMART" id="SM00072">
    <property type="entry name" value="GuKc"/>
    <property type="match status" value="1"/>
</dbReference>
<evidence type="ECO:0000256" key="10">
    <source>
        <dbReference type="SAM" id="MobiDB-lite"/>
    </source>
</evidence>
<evidence type="ECO:0000256" key="6">
    <source>
        <dbReference type="ARBA" id="ARBA00022777"/>
    </source>
</evidence>
<dbReference type="OrthoDB" id="9808150at2"/>
<dbReference type="STRING" id="1641165.XM38_04215"/>
<dbReference type="InterPro" id="IPR020590">
    <property type="entry name" value="Guanylate_kinase_CS"/>
</dbReference>
<keyword evidence="4 9" id="KW-0808">Transferase</keyword>
<comment type="subcellular location">
    <subcellularLocation>
        <location evidence="9">Cytoplasm</location>
    </subcellularLocation>
</comment>
<sequence length="213" mass="23895">MTHRPSSIANPTHGDNSPPVLSTSPGQLIVFTGPSGVGKGTLLRALLEKHPELHLSVSATTRAPRPGEVHGQHYYFVERADFEQMIRQGDLLEWAEFAGNYYGTPVQSVTVPVQAGHWVVLEIELDGARQIRQRFPGAWQIFILPPSLEELEHRIRQRGQDDEAAITRRLQRAQVEIEAAAEFDLQIVNDDLEVALERLESCLFERLQATPPH</sequence>
<organism evidence="12 13">
    <name type="scientific">Halomicronema hongdechloris C2206</name>
    <dbReference type="NCBI Taxonomy" id="1641165"/>
    <lineage>
        <taxon>Bacteria</taxon>
        <taxon>Bacillati</taxon>
        <taxon>Cyanobacteriota</taxon>
        <taxon>Cyanophyceae</taxon>
        <taxon>Nodosilineales</taxon>
        <taxon>Nodosilineaceae</taxon>
        <taxon>Halomicronema</taxon>
    </lineage>
</organism>
<dbReference type="SUPFAM" id="SSF52540">
    <property type="entry name" value="P-loop containing nucleoside triphosphate hydrolases"/>
    <property type="match status" value="1"/>
</dbReference>
<evidence type="ECO:0000256" key="5">
    <source>
        <dbReference type="ARBA" id="ARBA00022741"/>
    </source>
</evidence>
<dbReference type="InterPro" id="IPR008144">
    <property type="entry name" value="Guanylate_kin-like_dom"/>
</dbReference>
<evidence type="ECO:0000256" key="2">
    <source>
        <dbReference type="ARBA" id="ARBA00012961"/>
    </source>
</evidence>
<keyword evidence="5 9" id="KW-0547">Nucleotide-binding</keyword>
<dbReference type="CDD" id="cd00071">
    <property type="entry name" value="GMPK"/>
    <property type="match status" value="1"/>
</dbReference>
<dbReference type="HAMAP" id="MF_00328">
    <property type="entry name" value="Guanylate_kinase"/>
    <property type="match status" value="1"/>
</dbReference>
<feature type="domain" description="Guanylate kinase-like" evidence="11">
    <location>
        <begin position="26"/>
        <end position="204"/>
    </location>
</feature>
<dbReference type="Pfam" id="PF00625">
    <property type="entry name" value="Guanylate_kin"/>
    <property type="match status" value="1"/>
</dbReference>
<reference evidence="12 13" key="1">
    <citation type="journal article" date="2016" name="Biochim. Biophys. Acta">
        <title>Characterization of red-shifted phycobilisomes isolated from the chlorophyll f-containing cyanobacterium Halomicronema hongdechloris.</title>
        <authorList>
            <person name="Li Y."/>
            <person name="Lin Y."/>
            <person name="Garvey C.J."/>
            <person name="Birch D."/>
            <person name="Corkery R.W."/>
            <person name="Loughlin P.C."/>
            <person name="Scheer H."/>
            <person name="Willows R.D."/>
            <person name="Chen M."/>
        </authorList>
    </citation>
    <scope>NUCLEOTIDE SEQUENCE [LARGE SCALE GENOMIC DNA]</scope>
    <source>
        <strain evidence="12 13">C2206</strain>
    </source>
</reference>
<dbReference type="FunFam" id="3.30.63.10:FF:000002">
    <property type="entry name" value="Guanylate kinase 1"/>
    <property type="match status" value="1"/>
</dbReference>
<protein>
    <recommendedName>
        <fullName evidence="3 9">Guanylate kinase</fullName>
        <ecNumber evidence="2 9">2.7.4.8</ecNumber>
    </recommendedName>
    <alternativeName>
        <fullName evidence="8 9">GMP kinase</fullName>
    </alternativeName>
</protein>
<dbReference type="EC" id="2.7.4.8" evidence="2 9"/>
<evidence type="ECO:0000256" key="8">
    <source>
        <dbReference type="ARBA" id="ARBA00030128"/>
    </source>
</evidence>
<keyword evidence="7 9" id="KW-0067">ATP-binding</keyword>
<dbReference type="RefSeq" id="WP_080806149.1">
    <property type="nucleotide sequence ID" value="NZ_CP021983.2"/>
</dbReference>
<dbReference type="InterPro" id="IPR017665">
    <property type="entry name" value="Guanylate_kinase"/>
</dbReference>
<dbReference type="PROSITE" id="PS50052">
    <property type="entry name" value="GUANYLATE_KINASE_2"/>
    <property type="match status" value="1"/>
</dbReference>
<dbReference type="PROSITE" id="PS00856">
    <property type="entry name" value="GUANYLATE_KINASE_1"/>
    <property type="match status" value="1"/>
</dbReference>
<dbReference type="AlphaFoldDB" id="A0A1Z3HIX9"/>
<evidence type="ECO:0000256" key="9">
    <source>
        <dbReference type="HAMAP-Rule" id="MF_00328"/>
    </source>
</evidence>
<dbReference type="Proteomes" id="UP000191901">
    <property type="component" value="Chromosome"/>
</dbReference>
<gene>
    <name evidence="9 12" type="primary">gmk</name>
    <name evidence="12" type="ORF">XM38_011460</name>
</gene>
<dbReference type="PANTHER" id="PTHR23117">
    <property type="entry name" value="GUANYLATE KINASE-RELATED"/>
    <property type="match status" value="1"/>
</dbReference>
<dbReference type="PANTHER" id="PTHR23117:SF13">
    <property type="entry name" value="GUANYLATE KINASE"/>
    <property type="match status" value="1"/>
</dbReference>
<comment type="similarity">
    <text evidence="1 9">Belongs to the guanylate kinase family.</text>
</comment>
<keyword evidence="13" id="KW-1185">Reference proteome</keyword>
<keyword evidence="6 9" id="KW-0418">Kinase</keyword>
<evidence type="ECO:0000313" key="12">
    <source>
        <dbReference type="EMBL" id="ASC70216.1"/>
    </source>
</evidence>
<comment type="catalytic activity">
    <reaction evidence="9">
        <text>GMP + ATP = GDP + ADP</text>
        <dbReference type="Rhea" id="RHEA:20780"/>
        <dbReference type="ChEBI" id="CHEBI:30616"/>
        <dbReference type="ChEBI" id="CHEBI:58115"/>
        <dbReference type="ChEBI" id="CHEBI:58189"/>
        <dbReference type="ChEBI" id="CHEBI:456216"/>
        <dbReference type="EC" id="2.7.4.8"/>
    </reaction>
</comment>
<dbReference type="GO" id="GO:0005524">
    <property type="term" value="F:ATP binding"/>
    <property type="evidence" value="ECO:0007669"/>
    <property type="project" value="UniProtKB-UniRule"/>
</dbReference>
<evidence type="ECO:0000313" key="13">
    <source>
        <dbReference type="Proteomes" id="UP000191901"/>
    </source>
</evidence>
<accession>A0A1Z3HIX9</accession>
<dbReference type="GO" id="GO:0004385">
    <property type="term" value="F:GMP kinase activity"/>
    <property type="evidence" value="ECO:0007669"/>
    <property type="project" value="UniProtKB-UniRule"/>
</dbReference>
<evidence type="ECO:0000259" key="11">
    <source>
        <dbReference type="PROSITE" id="PS50052"/>
    </source>
</evidence>
<feature type="region of interest" description="Disordered" evidence="10">
    <location>
        <begin position="1"/>
        <end position="24"/>
    </location>
</feature>
<dbReference type="GO" id="GO:0005829">
    <property type="term" value="C:cytosol"/>
    <property type="evidence" value="ECO:0007669"/>
    <property type="project" value="TreeGrafter"/>
</dbReference>
<dbReference type="EMBL" id="CP021983">
    <property type="protein sequence ID" value="ASC70216.1"/>
    <property type="molecule type" value="Genomic_DNA"/>
</dbReference>
<name>A0A1Z3HIX9_9CYAN</name>
<dbReference type="Gene3D" id="3.40.50.300">
    <property type="entry name" value="P-loop containing nucleotide triphosphate hydrolases"/>
    <property type="match status" value="1"/>
</dbReference>
<feature type="binding site" evidence="9">
    <location>
        <begin position="33"/>
        <end position="40"/>
    </location>
    <ligand>
        <name>ATP</name>
        <dbReference type="ChEBI" id="CHEBI:30616"/>
    </ligand>
</feature>
<dbReference type="NCBIfam" id="TIGR03263">
    <property type="entry name" value="guanyl_kin"/>
    <property type="match status" value="1"/>
</dbReference>
<comment type="function">
    <text evidence="9">Essential for recycling GMP and indirectly, cGMP.</text>
</comment>
<evidence type="ECO:0000256" key="1">
    <source>
        <dbReference type="ARBA" id="ARBA00005790"/>
    </source>
</evidence>
<dbReference type="InterPro" id="IPR027417">
    <property type="entry name" value="P-loop_NTPase"/>
</dbReference>
<keyword evidence="9" id="KW-0963">Cytoplasm</keyword>
<proteinExistence type="inferred from homology"/>
<dbReference type="Gene3D" id="3.30.63.10">
    <property type="entry name" value="Guanylate Kinase phosphate binding domain"/>
    <property type="match status" value="1"/>
</dbReference>